<dbReference type="CDD" id="cd20609">
    <property type="entry name" value="nitroreductase"/>
    <property type="match status" value="1"/>
</dbReference>
<evidence type="ECO:0000256" key="4">
    <source>
        <dbReference type="ARBA" id="ARBA00022643"/>
    </source>
</evidence>
<reference evidence="7 8" key="1">
    <citation type="submission" date="2020-12" db="EMBL/GenBank/DDBJ databases">
        <title>Whole genome sequences of gut porcine anaerobes.</title>
        <authorList>
            <person name="Kubasova T."/>
            <person name="Jahodarova E."/>
            <person name="Rychlik I."/>
        </authorList>
    </citation>
    <scope>NUCLEOTIDE SEQUENCE [LARGE SCALE GENOMIC DNA]</scope>
    <source>
        <strain evidence="7 8">An925</strain>
    </source>
</reference>
<gene>
    <name evidence="7" type="ORF">I6E12_02570</name>
</gene>
<keyword evidence="5" id="KW-0560">Oxidoreductase</keyword>
<dbReference type="PANTHER" id="PTHR43673:SF2">
    <property type="entry name" value="NITROREDUCTASE"/>
    <property type="match status" value="1"/>
</dbReference>
<evidence type="ECO:0000313" key="8">
    <source>
        <dbReference type="Proteomes" id="UP001200470"/>
    </source>
</evidence>
<comment type="caution">
    <text evidence="7">The sequence shown here is derived from an EMBL/GenBank/DDBJ whole genome shotgun (WGS) entry which is preliminary data.</text>
</comment>
<dbReference type="Gene3D" id="3.40.109.10">
    <property type="entry name" value="NADH Oxidase"/>
    <property type="match status" value="1"/>
</dbReference>
<accession>A0ABS9CD12</accession>
<keyword evidence="4" id="KW-0288">FMN</keyword>
<dbReference type="RefSeq" id="WP_094391138.1">
    <property type="nucleotide sequence ID" value="NZ_JADYTN010000004.1"/>
</dbReference>
<dbReference type="InterPro" id="IPR000415">
    <property type="entry name" value="Nitroreductase-like"/>
</dbReference>
<dbReference type="PANTHER" id="PTHR43673">
    <property type="entry name" value="NAD(P)H NITROREDUCTASE YDGI-RELATED"/>
    <property type="match status" value="1"/>
</dbReference>
<protein>
    <submittedName>
        <fullName evidence="7">Nitroreductase family protein</fullName>
    </submittedName>
</protein>
<dbReference type="InterPro" id="IPR029479">
    <property type="entry name" value="Nitroreductase"/>
</dbReference>
<keyword evidence="8" id="KW-1185">Reference proteome</keyword>
<feature type="domain" description="Nitroreductase" evidence="6">
    <location>
        <begin position="9"/>
        <end position="62"/>
    </location>
</feature>
<dbReference type="SUPFAM" id="SSF55469">
    <property type="entry name" value="FMN-dependent nitroreductase-like"/>
    <property type="match status" value="1"/>
</dbReference>
<evidence type="ECO:0000256" key="3">
    <source>
        <dbReference type="ARBA" id="ARBA00022630"/>
    </source>
</evidence>
<organism evidence="7 8">
    <name type="scientific">Xylanibacter brevis</name>
    <dbReference type="NCBI Taxonomy" id="83231"/>
    <lineage>
        <taxon>Bacteria</taxon>
        <taxon>Pseudomonadati</taxon>
        <taxon>Bacteroidota</taxon>
        <taxon>Bacteroidia</taxon>
        <taxon>Bacteroidales</taxon>
        <taxon>Prevotellaceae</taxon>
        <taxon>Xylanibacter</taxon>
    </lineage>
</organism>
<dbReference type="EMBL" id="JADYTN010000004">
    <property type="protein sequence ID" value="MCF2562995.1"/>
    <property type="molecule type" value="Genomic_DNA"/>
</dbReference>
<evidence type="ECO:0000256" key="2">
    <source>
        <dbReference type="ARBA" id="ARBA00007118"/>
    </source>
</evidence>
<sequence>MENMLNLCRERFSVRKFTSETVSHEDLEYVMECVRMAPSAVNKQPWHWIAVRSDEGKSKLQECYDREWFKTAPMYIIGMKNVEENWVRKYDGKPHGDVDVAIAAEHLCLAATERGLGTCWVCNYDTDKMQQYFGRDGFEVVVVVPIGHVAPDCPKAEKKRKPLTDIMDVI</sequence>
<keyword evidence="3" id="KW-0285">Flavoprotein</keyword>
<evidence type="ECO:0000313" key="7">
    <source>
        <dbReference type="EMBL" id="MCF2562995.1"/>
    </source>
</evidence>
<proteinExistence type="inferred from homology"/>
<dbReference type="Proteomes" id="UP001200470">
    <property type="component" value="Unassembled WGS sequence"/>
</dbReference>
<evidence type="ECO:0000256" key="1">
    <source>
        <dbReference type="ARBA" id="ARBA00001917"/>
    </source>
</evidence>
<evidence type="ECO:0000256" key="5">
    <source>
        <dbReference type="ARBA" id="ARBA00023002"/>
    </source>
</evidence>
<name>A0ABS9CD12_9BACT</name>
<comment type="cofactor">
    <cofactor evidence="1">
        <name>FMN</name>
        <dbReference type="ChEBI" id="CHEBI:58210"/>
    </cofactor>
</comment>
<evidence type="ECO:0000259" key="6">
    <source>
        <dbReference type="Pfam" id="PF00881"/>
    </source>
</evidence>
<comment type="similarity">
    <text evidence="2">Belongs to the nitroreductase family.</text>
</comment>
<feature type="domain" description="Nitroreductase" evidence="6">
    <location>
        <begin position="64"/>
        <end position="148"/>
    </location>
</feature>
<dbReference type="Pfam" id="PF00881">
    <property type="entry name" value="Nitroreductase"/>
    <property type="match status" value="2"/>
</dbReference>